<dbReference type="PROSITE" id="PS00455">
    <property type="entry name" value="AMP_BINDING"/>
    <property type="match status" value="1"/>
</dbReference>
<dbReference type="Gene3D" id="1.10.1200.10">
    <property type="entry name" value="ACP-like"/>
    <property type="match status" value="1"/>
</dbReference>
<name>A0A1T5N5G1_9BACT</name>
<proteinExistence type="predicted"/>
<protein>
    <submittedName>
        <fullName evidence="4">Amino acid adenylation domain-containing protein/thioester reductase domain-containing protein</fullName>
    </submittedName>
</protein>
<dbReference type="Pfam" id="PF13193">
    <property type="entry name" value="AMP-binding_C"/>
    <property type="match status" value="1"/>
</dbReference>
<sequence>MKPKHVTVEQTHAYENPGHFMLQGEQWHYDPSATVIALFNQQAALSPDRTAVVFKSDAITYDTLNRRSNQMAHYLLEQGVKPGDIIPVWIDRSIEWLVAVTGILKTGAAYVPIDPSYPLKRIQVILEDTGTSCVVTTSKHALPDAGKYNYVILDKVDSLDKWPATTPDVPVTANDRAYIIYTSGSTGTPKGVMVAHRSLQHLVSWHRQRFEVTANDRVTLVAGIAFDISVWEIWTALTSGAALVIATNEERTDAAALLQFYTRNGITHAFVPTVLAPELVALSRTAPHLHLRYLFTGGEKLKPVLTHGLGYQLVDYYGPTEYSIFATCRVVHDENGEYVSSIGQPVANTQAYILNQHLQPVPAGGTGELYLGGEGLALGYWNRPAQTAASFIDHPFVPGARLYKTGDLASILPSGELIFSGRADNQVKIRGFRIELEEIEKALLPVDGIKDAAVITREDEKHNKYIVAFLVKNWEAEEPEIASIRATLKDSLPGYMIPSQFIFLDKLPVTSNGKTDQARLSQLAAVYEEDSAVYEPPVTAMETTIAAIWESVLGRKAINNSDNFFDIGGNSVRVAPVVTALGRTLSLKVYMRDVYQFPVLKDLAQTLEARRAQADTIVMEEDVEPYVALQQDVYLKPGTVIRRDFDAARLQNPEAVLLTGVTGFVGIHLLKDLLLASNATVYCLIRASNEYYAMERINGCLNNFNIHIDESLRQRIVPVTGDFSKPGMGLTEAGFKELADTIDVIYHSGSSVNFIEPYSYMKSANVEGLREIVAFAAAGKTKCLVLLSTISVYSWGHVFTHKTVMKETDDIGQNLLAVSKDIGYVRSKWVMEGIADLAAAQGLPVITYRLGYAMCNSETGASAPYQWWAGLVKNCIEFNAYPALRELREGLITVDYMTKAIAYISKKETALGLKFNLIASPATNLTLLQFFDLLNKYYSFDLRGLPYKEWRKIWEDDPANRLYALTSLFKDNMHEGLSTVELYQDTYVWDNTHVATFLEGSGIEEPVFDKALLDRYLRYLGVLPVHHSAQAVYHS</sequence>
<evidence type="ECO:0000313" key="4">
    <source>
        <dbReference type="EMBL" id="SKC95278.1"/>
    </source>
</evidence>
<evidence type="ECO:0000256" key="1">
    <source>
        <dbReference type="ARBA" id="ARBA00022450"/>
    </source>
</evidence>
<dbReference type="InterPro" id="IPR025110">
    <property type="entry name" value="AMP-bd_C"/>
</dbReference>
<accession>A0A1T5N5G1</accession>
<dbReference type="InterPro" id="IPR020845">
    <property type="entry name" value="AMP-binding_CS"/>
</dbReference>
<dbReference type="Pfam" id="PF00501">
    <property type="entry name" value="AMP-binding"/>
    <property type="match status" value="1"/>
</dbReference>
<dbReference type="InterPro" id="IPR010071">
    <property type="entry name" value="AA_adenyl_dom"/>
</dbReference>
<dbReference type="AlphaFoldDB" id="A0A1T5N5G1"/>
<dbReference type="SUPFAM" id="SSF56801">
    <property type="entry name" value="Acetyl-CoA synthetase-like"/>
    <property type="match status" value="1"/>
</dbReference>
<organism evidence="4 5">
    <name type="scientific">Chitinophaga ginsengisegetis</name>
    <dbReference type="NCBI Taxonomy" id="393003"/>
    <lineage>
        <taxon>Bacteria</taxon>
        <taxon>Pseudomonadati</taxon>
        <taxon>Bacteroidota</taxon>
        <taxon>Chitinophagia</taxon>
        <taxon>Chitinophagales</taxon>
        <taxon>Chitinophagaceae</taxon>
        <taxon>Chitinophaga</taxon>
    </lineage>
</organism>
<dbReference type="Gene3D" id="3.40.50.720">
    <property type="entry name" value="NAD(P)-binding Rossmann-like Domain"/>
    <property type="match status" value="1"/>
</dbReference>
<dbReference type="InterPro" id="IPR036291">
    <property type="entry name" value="NAD(P)-bd_dom_sf"/>
</dbReference>
<dbReference type="PROSITE" id="PS50075">
    <property type="entry name" value="CARRIER"/>
    <property type="match status" value="1"/>
</dbReference>
<gene>
    <name evidence="4" type="ORF">SAMN05660461_0322</name>
</gene>
<dbReference type="Pfam" id="PF00550">
    <property type="entry name" value="PP-binding"/>
    <property type="match status" value="1"/>
</dbReference>
<dbReference type="Pfam" id="PF07993">
    <property type="entry name" value="NAD_binding_4"/>
    <property type="match status" value="1"/>
</dbReference>
<dbReference type="Proteomes" id="UP000190166">
    <property type="component" value="Unassembled WGS sequence"/>
</dbReference>
<dbReference type="FunFam" id="3.40.50.980:FF:000001">
    <property type="entry name" value="Non-ribosomal peptide synthetase"/>
    <property type="match status" value="1"/>
</dbReference>
<keyword evidence="2" id="KW-0597">Phosphoprotein</keyword>
<dbReference type="NCBIfam" id="TIGR01746">
    <property type="entry name" value="Thioester-redct"/>
    <property type="match status" value="1"/>
</dbReference>
<evidence type="ECO:0000313" key="5">
    <source>
        <dbReference type="Proteomes" id="UP000190166"/>
    </source>
</evidence>
<dbReference type="FunFam" id="3.40.50.12780:FF:000012">
    <property type="entry name" value="Non-ribosomal peptide synthetase"/>
    <property type="match status" value="1"/>
</dbReference>
<dbReference type="InterPro" id="IPR045851">
    <property type="entry name" value="AMP-bd_C_sf"/>
</dbReference>
<dbReference type="InterPro" id="IPR013120">
    <property type="entry name" value="FAR_NAD-bd"/>
</dbReference>
<keyword evidence="1" id="KW-0596">Phosphopantetheine</keyword>
<dbReference type="EMBL" id="FUZZ01000001">
    <property type="protein sequence ID" value="SKC95278.1"/>
    <property type="molecule type" value="Genomic_DNA"/>
</dbReference>
<evidence type="ECO:0000259" key="3">
    <source>
        <dbReference type="PROSITE" id="PS50075"/>
    </source>
</evidence>
<dbReference type="STRING" id="393003.SAMN05660461_0322"/>
<dbReference type="InterPro" id="IPR036736">
    <property type="entry name" value="ACP-like_sf"/>
</dbReference>
<dbReference type="InterPro" id="IPR009081">
    <property type="entry name" value="PP-bd_ACP"/>
</dbReference>
<dbReference type="NCBIfam" id="TIGR01733">
    <property type="entry name" value="AA-adenyl-dom"/>
    <property type="match status" value="1"/>
</dbReference>
<dbReference type="Gene3D" id="2.30.38.10">
    <property type="entry name" value="Luciferase, Domain 3"/>
    <property type="match status" value="1"/>
</dbReference>
<dbReference type="SUPFAM" id="SSF47336">
    <property type="entry name" value="ACP-like"/>
    <property type="match status" value="1"/>
</dbReference>
<reference evidence="4 5" key="1">
    <citation type="submission" date="2017-02" db="EMBL/GenBank/DDBJ databases">
        <authorList>
            <person name="Peterson S.W."/>
        </authorList>
    </citation>
    <scope>NUCLEOTIDE SEQUENCE [LARGE SCALE GENOMIC DNA]</scope>
    <source>
        <strain evidence="4 5">DSM 18108</strain>
    </source>
</reference>
<dbReference type="SUPFAM" id="SSF51735">
    <property type="entry name" value="NAD(P)-binding Rossmann-fold domains"/>
    <property type="match status" value="1"/>
</dbReference>
<dbReference type="InterPro" id="IPR000873">
    <property type="entry name" value="AMP-dep_synth/lig_dom"/>
</dbReference>
<dbReference type="PANTHER" id="PTHR44845">
    <property type="entry name" value="CARRIER DOMAIN-CONTAINING PROTEIN"/>
    <property type="match status" value="1"/>
</dbReference>
<dbReference type="RefSeq" id="WP_079467669.1">
    <property type="nucleotide sequence ID" value="NZ_FUZZ01000001.1"/>
</dbReference>
<dbReference type="Gene3D" id="3.40.50.980">
    <property type="match status" value="2"/>
</dbReference>
<feature type="domain" description="Carrier" evidence="3">
    <location>
        <begin position="536"/>
        <end position="611"/>
    </location>
</feature>
<keyword evidence="5" id="KW-1185">Reference proteome</keyword>
<dbReference type="CDD" id="cd05930">
    <property type="entry name" value="A_NRPS"/>
    <property type="match status" value="1"/>
</dbReference>
<evidence type="ECO:0000256" key="2">
    <source>
        <dbReference type="ARBA" id="ARBA00022553"/>
    </source>
</evidence>
<dbReference type="PANTHER" id="PTHR44845:SF6">
    <property type="entry name" value="BETA-ALANINE-ACTIVATING ENZYME"/>
    <property type="match status" value="1"/>
</dbReference>
<dbReference type="Gene3D" id="3.30.300.30">
    <property type="match status" value="1"/>
</dbReference>
<dbReference type="InterPro" id="IPR010080">
    <property type="entry name" value="Thioester_reductase-like_dom"/>
</dbReference>